<organism evidence="1">
    <name type="scientific">Solanum chacoense</name>
    <name type="common">Chaco potato</name>
    <dbReference type="NCBI Taxonomy" id="4108"/>
    <lineage>
        <taxon>Eukaryota</taxon>
        <taxon>Viridiplantae</taxon>
        <taxon>Streptophyta</taxon>
        <taxon>Embryophyta</taxon>
        <taxon>Tracheophyta</taxon>
        <taxon>Spermatophyta</taxon>
        <taxon>Magnoliopsida</taxon>
        <taxon>eudicotyledons</taxon>
        <taxon>Gunneridae</taxon>
        <taxon>Pentapetalae</taxon>
        <taxon>asterids</taxon>
        <taxon>lamiids</taxon>
        <taxon>Solanales</taxon>
        <taxon>Solanaceae</taxon>
        <taxon>Solanoideae</taxon>
        <taxon>Solaneae</taxon>
        <taxon>Solanum</taxon>
    </lineage>
</organism>
<sequence length="61" mass="6968">MMAELSMGGKGITLTILREISSKEFYSLSPYSTKLRVLIKKHLMHHAFIHMLSTPHLSLEL</sequence>
<name>A0A0V0IBP4_SOLCH</name>
<dbReference type="AlphaFoldDB" id="A0A0V0IBP4"/>
<reference evidence="1" key="1">
    <citation type="submission" date="2015-12" db="EMBL/GenBank/DDBJ databases">
        <title>Gene expression during late stages of embryo sac development: a critical building block for successful pollen-pistil interactions.</title>
        <authorList>
            <person name="Liu Y."/>
            <person name="Joly V."/>
            <person name="Sabar M."/>
            <person name="Matton D.P."/>
        </authorList>
    </citation>
    <scope>NUCLEOTIDE SEQUENCE</scope>
</reference>
<accession>A0A0V0IBP4</accession>
<protein>
    <submittedName>
        <fullName evidence="1">Putative ovule protein</fullName>
    </submittedName>
</protein>
<evidence type="ECO:0000313" key="1">
    <source>
        <dbReference type="EMBL" id="JAP29339.1"/>
    </source>
</evidence>
<dbReference type="EMBL" id="GEDG01009204">
    <property type="protein sequence ID" value="JAP29339.1"/>
    <property type="molecule type" value="Transcribed_RNA"/>
</dbReference>
<proteinExistence type="predicted"/>